<dbReference type="Gene3D" id="3.40.50.1820">
    <property type="entry name" value="alpha/beta hydrolase"/>
    <property type="match status" value="1"/>
</dbReference>
<dbReference type="AlphaFoldDB" id="A0A6G8FI78"/>
<evidence type="ECO:0000259" key="2">
    <source>
        <dbReference type="Pfam" id="PF07859"/>
    </source>
</evidence>
<dbReference type="EMBL" id="CP049934">
    <property type="protein sequence ID" value="QIM16196.1"/>
    <property type="molecule type" value="Genomic_DNA"/>
</dbReference>
<dbReference type="Proteomes" id="UP000501387">
    <property type="component" value="Chromosome"/>
</dbReference>
<dbReference type="PANTHER" id="PTHR48081:SF8">
    <property type="entry name" value="ALPHA_BETA HYDROLASE FOLD-3 DOMAIN-CONTAINING PROTEIN-RELATED"/>
    <property type="match status" value="1"/>
</dbReference>
<dbReference type="Pfam" id="PF07859">
    <property type="entry name" value="Abhydrolase_3"/>
    <property type="match status" value="1"/>
</dbReference>
<dbReference type="InterPro" id="IPR029058">
    <property type="entry name" value="AB_hydrolase_fold"/>
</dbReference>
<proteinExistence type="predicted"/>
<sequence>MSLRYPPVPFDPEVQHALDAVPEISVPLTRETLPRGDVGDLSAIYAEAIGDLAIDHEEHRVQSATSDHTIEITILRPRGSAGEKLPTLYNIHGGGMIVGHRSAEAGRIAELVAEHRAVGVLVEYRLAPEDPYPAGVEDCYDGFVWLVENAARLGVDPERIVVMGGSAGGGFTAAVALLARDRGGPKMAGQLMLCPMLDNTNSTVSSLQYDGIGTWQRSAALLAWECVLGTDLAASESAPAYAAPTRAADLSGLPPAYIEVGAAEMFRDEDIEYASRIWATGGQAELHVWSGGCHGFDIYMPEIELTRAALAARSSWLRRVIR</sequence>
<dbReference type="InterPro" id="IPR013094">
    <property type="entry name" value="AB_hydrolase_3"/>
</dbReference>
<keyword evidence="1 3" id="KW-0378">Hydrolase</keyword>
<evidence type="ECO:0000256" key="1">
    <source>
        <dbReference type="ARBA" id="ARBA00022801"/>
    </source>
</evidence>
<dbReference type="InterPro" id="IPR050300">
    <property type="entry name" value="GDXG_lipolytic_enzyme"/>
</dbReference>
<evidence type="ECO:0000313" key="3">
    <source>
        <dbReference type="EMBL" id="QIM16196.1"/>
    </source>
</evidence>
<dbReference type="PANTHER" id="PTHR48081">
    <property type="entry name" value="AB HYDROLASE SUPERFAMILY PROTEIN C4A8.06C"/>
    <property type="match status" value="1"/>
</dbReference>
<reference evidence="3 4" key="1">
    <citation type="submission" date="2020-03" db="EMBL/GenBank/DDBJ databases">
        <title>Leucobacter sp. nov., isolated from beetles.</title>
        <authorList>
            <person name="Hyun D.-W."/>
            <person name="Bae J.-W."/>
        </authorList>
    </citation>
    <scope>NUCLEOTIDE SEQUENCE [LARGE SCALE GENOMIC DNA]</scope>
    <source>
        <strain evidence="3 4">HDW9B</strain>
    </source>
</reference>
<organism evidence="3 4">
    <name type="scientific">Leucobacter insecticola</name>
    <dbReference type="NCBI Taxonomy" id="2714934"/>
    <lineage>
        <taxon>Bacteria</taxon>
        <taxon>Bacillati</taxon>
        <taxon>Actinomycetota</taxon>
        <taxon>Actinomycetes</taxon>
        <taxon>Micrococcales</taxon>
        <taxon>Microbacteriaceae</taxon>
        <taxon>Leucobacter</taxon>
    </lineage>
</organism>
<dbReference type="RefSeq" id="WP_166322979.1">
    <property type="nucleotide sequence ID" value="NZ_CP049934.1"/>
</dbReference>
<dbReference type="SUPFAM" id="SSF53474">
    <property type="entry name" value="alpha/beta-Hydrolases"/>
    <property type="match status" value="1"/>
</dbReference>
<accession>A0A6G8FI78</accession>
<dbReference type="KEGG" id="lins:G7067_06810"/>
<protein>
    <submittedName>
        <fullName evidence="3">Alpha/beta hydrolase</fullName>
    </submittedName>
</protein>
<evidence type="ECO:0000313" key="4">
    <source>
        <dbReference type="Proteomes" id="UP000501387"/>
    </source>
</evidence>
<feature type="domain" description="Alpha/beta hydrolase fold-3" evidence="2">
    <location>
        <begin position="90"/>
        <end position="296"/>
    </location>
</feature>
<gene>
    <name evidence="3" type="ORF">G7067_06810</name>
</gene>
<dbReference type="GO" id="GO:0016787">
    <property type="term" value="F:hydrolase activity"/>
    <property type="evidence" value="ECO:0007669"/>
    <property type="project" value="UniProtKB-KW"/>
</dbReference>
<name>A0A6G8FI78_9MICO</name>
<keyword evidence="4" id="KW-1185">Reference proteome</keyword>